<dbReference type="InterPro" id="IPR036259">
    <property type="entry name" value="MFS_trans_sf"/>
</dbReference>
<feature type="region of interest" description="Disordered" evidence="6">
    <location>
        <begin position="1"/>
        <end position="26"/>
    </location>
</feature>
<accession>A0AAV6UI80</accession>
<comment type="caution">
    <text evidence="9">The sequence shown here is derived from an EMBL/GenBank/DDBJ whole genome shotgun (WGS) entry which is preliminary data.</text>
</comment>
<keyword evidence="3 7" id="KW-0812">Transmembrane</keyword>
<dbReference type="Proteomes" id="UP000827092">
    <property type="component" value="Unassembled WGS sequence"/>
</dbReference>
<feature type="transmembrane region" description="Helical" evidence="7">
    <location>
        <begin position="325"/>
        <end position="345"/>
    </location>
</feature>
<evidence type="ECO:0000256" key="2">
    <source>
        <dbReference type="ARBA" id="ARBA00022448"/>
    </source>
</evidence>
<protein>
    <recommendedName>
        <fullName evidence="8">Major facilitator superfamily (MFS) profile domain-containing protein</fullName>
    </recommendedName>
</protein>
<gene>
    <name evidence="9" type="ORF">JTE90_002947</name>
</gene>
<evidence type="ECO:0000256" key="5">
    <source>
        <dbReference type="ARBA" id="ARBA00023136"/>
    </source>
</evidence>
<dbReference type="SUPFAM" id="SSF103473">
    <property type="entry name" value="MFS general substrate transporter"/>
    <property type="match status" value="2"/>
</dbReference>
<dbReference type="GO" id="GO:0043195">
    <property type="term" value="C:terminal bouton"/>
    <property type="evidence" value="ECO:0007669"/>
    <property type="project" value="TreeGrafter"/>
</dbReference>
<feature type="domain" description="Major facilitator superfamily (MFS) profile" evidence="8">
    <location>
        <begin position="664"/>
        <end position="1113"/>
    </location>
</feature>
<dbReference type="InterPro" id="IPR050930">
    <property type="entry name" value="MFS_Vesicular_Transporter"/>
</dbReference>
<dbReference type="EMBL" id="JAFNEN010000404">
    <property type="protein sequence ID" value="KAG8183794.1"/>
    <property type="molecule type" value="Genomic_DNA"/>
</dbReference>
<feature type="transmembrane region" description="Helical" evidence="7">
    <location>
        <begin position="1089"/>
        <end position="1108"/>
    </location>
</feature>
<evidence type="ECO:0000313" key="10">
    <source>
        <dbReference type="Proteomes" id="UP000827092"/>
    </source>
</evidence>
<dbReference type="GO" id="GO:0015842">
    <property type="term" value="P:aminergic neurotransmitter loading into synaptic vesicle"/>
    <property type="evidence" value="ECO:0007669"/>
    <property type="project" value="TreeGrafter"/>
</dbReference>
<proteinExistence type="predicted"/>
<feature type="transmembrane region" description="Helical" evidence="7">
    <location>
        <begin position="393"/>
        <end position="412"/>
    </location>
</feature>
<name>A0AAV6UI80_9ARAC</name>
<feature type="transmembrane region" description="Helical" evidence="7">
    <location>
        <begin position="1029"/>
        <end position="1048"/>
    </location>
</feature>
<feature type="transmembrane region" description="Helical" evidence="7">
    <location>
        <begin position="459"/>
        <end position="479"/>
    </location>
</feature>
<dbReference type="Pfam" id="PF07690">
    <property type="entry name" value="MFS_1"/>
    <property type="match status" value="2"/>
</dbReference>
<dbReference type="Gene3D" id="1.20.1250.20">
    <property type="entry name" value="MFS general substrate transporter like domains"/>
    <property type="match status" value="2"/>
</dbReference>
<dbReference type="InterPro" id="IPR020846">
    <property type="entry name" value="MFS_dom"/>
</dbReference>
<dbReference type="AlphaFoldDB" id="A0AAV6UI80"/>
<dbReference type="CDD" id="cd17384">
    <property type="entry name" value="MFS_SLC18A1_2_VAT1_2"/>
    <property type="match status" value="2"/>
</dbReference>
<comment type="subcellular location">
    <subcellularLocation>
        <location evidence="1">Membrane</location>
        <topology evidence="1">Multi-pass membrane protein</topology>
    </subcellularLocation>
</comment>
<feature type="transmembrane region" description="Helical" evidence="7">
    <location>
        <begin position="432"/>
        <end position="452"/>
    </location>
</feature>
<feature type="compositionally biased region" description="Polar residues" evidence="6">
    <location>
        <begin position="1"/>
        <end position="10"/>
    </location>
</feature>
<keyword evidence="2" id="KW-0813">Transport</keyword>
<feature type="domain" description="Major facilitator superfamily (MFS) profile" evidence="8">
    <location>
        <begin position="125"/>
        <end position="576"/>
    </location>
</feature>
<evidence type="ECO:0000256" key="7">
    <source>
        <dbReference type="SAM" id="Phobius"/>
    </source>
</evidence>
<feature type="transmembrane region" description="Helical" evidence="7">
    <location>
        <begin position="518"/>
        <end position="540"/>
    </location>
</feature>
<dbReference type="GO" id="GO:0005335">
    <property type="term" value="F:serotonin:sodium:chloride symporter activity"/>
    <property type="evidence" value="ECO:0007669"/>
    <property type="project" value="TreeGrafter"/>
</dbReference>
<keyword evidence="10" id="KW-1185">Reference proteome</keyword>
<dbReference type="PANTHER" id="PTHR23506">
    <property type="entry name" value="GH10249P"/>
    <property type="match status" value="1"/>
</dbReference>
<feature type="transmembrane region" description="Helical" evidence="7">
    <location>
        <begin position="795"/>
        <end position="818"/>
    </location>
</feature>
<feature type="transmembrane region" description="Helical" evidence="7">
    <location>
        <begin position="258"/>
        <end position="281"/>
    </location>
</feature>
<sequence length="1163" mass="126950">MIRGVTSTQPEVGHPETGTSSDEKGGHLEPEVWGSWGLFNPLICLNPLTVHLTPAYWGRGGEKTLALECQMLFLLECLEFSRQRKRESAANPGVGPSAMTTQVDMESTNCILVFMQRFRGSRKLVLLIVAIALLLDNMLLSSVVPIIPAYLYELHHARDLKLLNVTDATTSYSATTEAYRFTQSYDQQKCNCSQDQTTRDEETTTTDFGATTTLSPDMKELRHHELIEENVEVGIMFASKPIVQAITNPFIGPLTNKIGYSIPMFCGFVIMFFSTLIFAMGTNYPILFVARSLQGVGSACTSVAGMGMLAAFYPDDRERGNAMALALGGLALGVMIGPPFGGVMYEFVGRAAPFLVLAFISLFDGLLQLLVLQPKVTKETQEGASLLTLIKDPYILIAAGAITFANMGIATLEPSLPLWMMDTMNAPKWQQGAAFLPASISYLIGTNLFGPLGHRMGRWFSTMVGLIVIGICLMLIPMARNITHLIVPNAGIGFAIGMVDSSMMPMLGYLVDIRHTSVYGSVYAIGDVAFCVGFAIGPLLSGSIVKAIGFEGLVYCIAIICFIYAPLLFLLRKPPGRPEDQTALKDTAIRYVSYTNDESPDEEECRKPPPQAWCFGSYEEQRKTVTSIKIEARSPSVMTTQEDTESTNCILVFMQRFRGSRKLVVLIVAIAILLDNMLLTSVIPIIPAFLYELHHANDLKLLNVTNATTSYSSVTTEADRSYDQHLRNFSQDQTTRDDEMTTTEFVATTTLSPDMKEVRHDELVEENLEVGIMFASKPIVQAIVNPFIGPLTNKIGYSIPMFCGFVIMFFSALIFAMGTSYPLLFVARSFQGVGSACTSVAGMGMLAALYPDDRERGKAMGIALGGLALGVILGPPFGGVLYEFVGRAAPFLVLAFISLFDGLLQLLVLQPQVTTRTQEGASLLSLIKDPYILIAAGAIAFANMAIATLECSLPLWMMDTMNAPKWQQGAAFLPPSISYLIGTNLFGPLGHRMGRWFSTMVGLIAIGICLMLIPMTININQLIAPNAGIGFAIGMVDSSMMPMLGYLVDIRHTSVYGSVYAIGDVAFCVGYAIGPLLSGSIVKAIGFEGLVYCLAIICFIYAPLLFLLRKPPGRPEDQTSLKDTDIKYVSYTNEESPKGGNVEIHPHKHENSDDVQKFYFCVP</sequence>
<dbReference type="PANTHER" id="PTHR23506:SF23">
    <property type="entry name" value="GH10249P"/>
    <property type="match status" value="1"/>
</dbReference>
<evidence type="ECO:0000259" key="8">
    <source>
        <dbReference type="PROSITE" id="PS50850"/>
    </source>
</evidence>
<feature type="transmembrane region" description="Helical" evidence="7">
    <location>
        <begin position="930"/>
        <end position="949"/>
    </location>
</feature>
<evidence type="ECO:0000256" key="4">
    <source>
        <dbReference type="ARBA" id="ARBA00022989"/>
    </source>
</evidence>
<dbReference type="PROSITE" id="PS50850">
    <property type="entry name" value="MFS"/>
    <property type="match status" value="2"/>
</dbReference>
<dbReference type="FunFam" id="1.20.1250.20:FF:000145">
    <property type="entry name" value="Chromaffin granule amine transporter"/>
    <property type="match status" value="2"/>
</dbReference>
<organism evidence="9 10">
    <name type="scientific">Oedothorax gibbosus</name>
    <dbReference type="NCBI Taxonomy" id="931172"/>
    <lineage>
        <taxon>Eukaryota</taxon>
        <taxon>Metazoa</taxon>
        <taxon>Ecdysozoa</taxon>
        <taxon>Arthropoda</taxon>
        <taxon>Chelicerata</taxon>
        <taxon>Arachnida</taxon>
        <taxon>Araneae</taxon>
        <taxon>Araneomorphae</taxon>
        <taxon>Entelegynae</taxon>
        <taxon>Araneoidea</taxon>
        <taxon>Linyphiidae</taxon>
        <taxon>Erigoninae</taxon>
        <taxon>Oedothorax</taxon>
    </lineage>
</organism>
<feature type="transmembrane region" description="Helical" evidence="7">
    <location>
        <begin position="491"/>
        <end position="511"/>
    </location>
</feature>
<feature type="transmembrane region" description="Helical" evidence="7">
    <location>
        <begin position="663"/>
        <end position="691"/>
    </location>
</feature>
<feature type="transmembrane region" description="Helical" evidence="7">
    <location>
        <begin position="888"/>
        <end position="909"/>
    </location>
</feature>
<feature type="transmembrane region" description="Helical" evidence="7">
    <location>
        <begin position="996"/>
        <end position="1017"/>
    </location>
</feature>
<feature type="transmembrane region" description="Helical" evidence="7">
    <location>
        <begin position="351"/>
        <end position="372"/>
    </location>
</feature>
<evidence type="ECO:0000256" key="6">
    <source>
        <dbReference type="SAM" id="MobiDB-lite"/>
    </source>
</evidence>
<feature type="transmembrane region" description="Helical" evidence="7">
    <location>
        <begin position="552"/>
        <end position="571"/>
    </location>
</feature>
<feature type="transmembrane region" description="Helical" evidence="7">
    <location>
        <begin position="124"/>
        <end position="152"/>
    </location>
</feature>
<dbReference type="InterPro" id="IPR011701">
    <property type="entry name" value="MFS"/>
</dbReference>
<feature type="transmembrane region" description="Helical" evidence="7">
    <location>
        <begin position="1055"/>
        <end position="1077"/>
    </location>
</feature>
<reference evidence="9 10" key="1">
    <citation type="journal article" date="2022" name="Nat. Ecol. Evol.">
        <title>A masculinizing supergene underlies an exaggerated male reproductive morph in a spider.</title>
        <authorList>
            <person name="Hendrickx F."/>
            <person name="De Corte Z."/>
            <person name="Sonet G."/>
            <person name="Van Belleghem S.M."/>
            <person name="Kostlbacher S."/>
            <person name="Vangestel C."/>
        </authorList>
    </citation>
    <scope>NUCLEOTIDE SEQUENCE [LARGE SCALE GENOMIC DNA]</scope>
    <source>
        <strain evidence="9">W744_W776</strain>
    </source>
</reference>
<evidence type="ECO:0000256" key="1">
    <source>
        <dbReference type="ARBA" id="ARBA00004141"/>
    </source>
</evidence>
<feature type="transmembrane region" description="Helical" evidence="7">
    <location>
        <begin position="862"/>
        <end position="882"/>
    </location>
</feature>
<keyword evidence="4 7" id="KW-1133">Transmembrane helix</keyword>
<evidence type="ECO:0000313" key="9">
    <source>
        <dbReference type="EMBL" id="KAG8183794.1"/>
    </source>
</evidence>
<evidence type="ECO:0000256" key="3">
    <source>
        <dbReference type="ARBA" id="ARBA00022692"/>
    </source>
</evidence>
<dbReference type="GO" id="GO:0030672">
    <property type="term" value="C:synaptic vesicle membrane"/>
    <property type="evidence" value="ECO:0007669"/>
    <property type="project" value="TreeGrafter"/>
</dbReference>
<feature type="transmembrane region" description="Helical" evidence="7">
    <location>
        <begin position="830"/>
        <end position="850"/>
    </location>
</feature>
<keyword evidence="5 7" id="KW-0472">Membrane</keyword>